<dbReference type="RefSeq" id="WP_089830317.1">
    <property type="nucleotide sequence ID" value="NZ_FNBN01000002.1"/>
</dbReference>
<protein>
    <submittedName>
        <fullName evidence="5">AraC-type DNA-binding protein</fullName>
    </submittedName>
</protein>
<dbReference type="Proteomes" id="UP000199045">
    <property type="component" value="Unassembled WGS sequence"/>
</dbReference>
<sequence length="295" mass="34419">MIKRKFQHTFTLLNVDRVNLDTRWNYLNVISPYNRIYYIDQGEGELSGSGEVTKLEPGFLYIIPSFTLCNMKCDNHLGQYFVQFFEDSSDGISLFAHHRTILRVEATALDLQLFNRLLEINPGRGINRSDNPKVYEKDVFYKEYQELNNLQSVAASMETQGILWLLTARFLSPNVLSEQDAQMIPVKLAETLDYIELNMHAELSVNFLASRINQHPDYFSRQFKAYTGTRPVNYINKKRVERAQYLMATTRMNYSEISIQTGFSNLSYFSKAFKKLTGMSPRDYKKQMYLVGFHH</sequence>
<proteinExistence type="predicted"/>
<dbReference type="AlphaFoldDB" id="A0A1G7LTW2"/>
<dbReference type="EMBL" id="FNBN01000002">
    <property type="protein sequence ID" value="SDF52400.1"/>
    <property type="molecule type" value="Genomic_DNA"/>
</dbReference>
<dbReference type="Gene3D" id="1.10.10.60">
    <property type="entry name" value="Homeodomain-like"/>
    <property type="match status" value="2"/>
</dbReference>
<reference evidence="5 6" key="1">
    <citation type="submission" date="2016-10" db="EMBL/GenBank/DDBJ databases">
        <authorList>
            <person name="de Groot N.N."/>
        </authorList>
    </citation>
    <scope>NUCLEOTIDE SEQUENCE [LARGE SCALE GENOMIC DNA]</scope>
    <source>
        <strain evidence="5 6">DSM 527</strain>
    </source>
</reference>
<dbReference type="STRING" id="104663.SAMN04488121_102170"/>
<dbReference type="InterPro" id="IPR018060">
    <property type="entry name" value="HTH_AraC"/>
</dbReference>
<dbReference type="GO" id="GO:0003700">
    <property type="term" value="F:DNA-binding transcription factor activity"/>
    <property type="evidence" value="ECO:0007669"/>
    <property type="project" value="InterPro"/>
</dbReference>
<dbReference type="SMART" id="SM00342">
    <property type="entry name" value="HTH_ARAC"/>
    <property type="match status" value="1"/>
</dbReference>
<dbReference type="PROSITE" id="PS01124">
    <property type="entry name" value="HTH_ARAC_FAMILY_2"/>
    <property type="match status" value="1"/>
</dbReference>
<feature type="domain" description="HTH araC/xylS-type" evidence="4">
    <location>
        <begin position="189"/>
        <end position="287"/>
    </location>
</feature>
<keyword evidence="1" id="KW-0805">Transcription regulation</keyword>
<dbReference type="PRINTS" id="PR00032">
    <property type="entry name" value="HTHARAC"/>
</dbReference>
<evidence type="ECO:0000313" key="5">
    <source>
        <dbReference type="EMBL" id="SDF52400.1"/>
    </source>
</evidence>
<name>A0A1G7LTW2_CHIFI</name>
<dbReference type="PANTHER" id="PTHR43280">
    <property type="entry name" value="ARAC-FAMILY TRANSCRIPTIONAL REGULATOR"/>
    <property type="match status" value="1"/>
</dbReference>
<accession>A0A1G7LTW2</accession>
<evidence type="ECO:0000256" key="1">
    <source>
        <dbReference type="ARBA" id="ARBA00023015"/>
    </source>
</evidence>
<dbReference type="InterPro" id="IPR009057">
    <property type="entry name" value="Homeodomain-like_sf"/>
</dbReference>
<dbReference type="GO" id="GO:0043565">
    <property type="term" value="F:sequence-specific DNA binding"/>
    <property type="evidence" value="ECO:0007669"/>
    <property type="project" value="InterPro"/>
</dbReference>
<keyword evidence="2 5" id="KW-0238">DNA-binding</keyword>
<organism evidence="5 6">
    <name type="scientific">Chitinophaga filiformis</name>
    <name type="common">Myxococcus filiformis</name>
    <name type="synonym">Flexibacter filiformis</name>
    <dbReference type="NCBI Taxonomy" id="104663"/>
    <lineage>
        <taxon>Bacteria</taxon>
        <taxon>Pseudomonadati</taxon>
        <taxon>Bacteroidota</taxon>
        <taxon>Chitinophagia</taxon>
        <taxon>Chitinophagales</taxon>
        <taxon>Chitinophagaceae</taxon>
        <taxon>Chitinophaga</taxon>
    </lineage>
</organism>
<dbReference type="PANTHER" id="PTHR43280:SF2">
    <property type="entry name" value="HTH-TYPE TRANSCRIPTIONAL REGULATOR EXSA"/>
    <property type="match status" value="1"/>
</dbReference>
<dbReference type="SUPFAM" id="SSF46689">
    <property type="entry name" value="Homeodomain-like"/>
    <property type="match status" value="2"/>
</dbReference>
<dbReference type="InterPro" id="IPR020449">
    <property type="entry name" value="Tscrpt_reg_AraC-type_HTH"/>
</dbReference>
<evidence type="ECO:0000256" key="3">
    <source>
        <dbReference type="ARBA" id="ARBA00023163"/>
    </source>
</evidence>
<gene>
    <name evidence="5" type="ORF">SAMN04488121_102170</name>
</gene>
<evidence type="ECO:0000256" key="2">
    <source>
        <dbReference type="ARBA" id="ARBA00023125"/>
    </source>
</evidence>
<evidence type="ECO:0000259" key="4">
    <source>
        <dbReference type="PROSITE" id="PS01124"/>
    </source>
</evidence>
<keyword evidence="3" id="KW-0804">Transcription</keyword>
<dbReference type="OrthoDB" id="1007602at2"/>
<dbReference type="Pfam" id="PF12833">
    <property type="entry name" value="HTH_18"/>
    <property type="match status" value="1"/>
</dbReference>
<evidence type="ECO:0000313" key="6">
    <source>
        <dbReference type="Proteomes" id="UP000199045"/>
    </source>
</evidence>